<organism evidence="11 12">
    <name type="scientific">Ruminococcus albus SY3</name>
    <dbReference type="NCBI Taxonomy" id="1341156"/>
    <lineage>
        <taxon>Bacteria</taxon>
        <taxon>Bacillati</taxon>
        <taxon>Bacillota</taxon>
        <taxon>Clostridia</taxon>
        <taxon>Eubacteriales</taxon>
        <taxon>Oscillospiraceae</taxon>
        <taxon>Ruminococcus</taxon>
    </lineage>
</organism>
<protein>
    <submittedName>
        <fullName evidence="11">Preprotein translocase subunit YajC</fullName>
    </submittedName>
</protein>
<keyword evidence="7 10" id="KW-1133">Transmembrane helix</keyword>
<keyword evidence="12" id="KW-1185">Reference proteome</keyword>
<dbReference type="OrthoDB" id="9800132at2"/>
<gene>
    <name evidence="11" type="ORF">RASY3_16270</name>
</gene>
<evidence type="ECO:0000256" key="4">
    <source>
        <dbReference type="ARBA" id="ARBA00022475"/>
    </source>
</evidence>
<evidence type="ECO:0000256" key="10">
    <source>
        <dbReference type="SAM" id="Phobius"/>
    </source>
</evidence>
<dbReference type="InterPro" id="IPR003849">
    <property type="entry name" value="Preprotein_translocase_YajC"/>
</dbReference>
<reference evidence="11 12" key="1">
    <citation type="submission" date="2013-06" db="EMBL/GenBank/DDBJ databases">
        <title>Rumen cellulosomics: divergent fiber-degrading strategies revealed by comparative genome-wide analysis of six Ruminococcal strains.</title>
        <authorList>
            <person name="Dassa B."/>
            <person name="Borovok I."/>
            <person name="Lamed R."/>
            <person name="Flint H."/>
            <person name="Yeoman C.J."/>
            <person name="White B."/>
            <person name="Bayer E.A."/>
        </authorList>
    </citation>
    <scope>NUCLEOTIDE SEQUENCE [LARGE SCALE GENOMIC DNA]</scope>
    <source>
        <strain evidence="11 12">SY3</strain>
    </source>
</reference>
<feature type="transmembrane region" description="Helical" evidence="10">
    <location>
        <begin position="20"/>
        <end position="38"/>
    </location>
</feature>
<comment type="caution">
    <text evidence="11">The sequence shown here is derived from an EMBL/GenBank/DDBJ whole genome shotgun (WGS) entry which is preliminary data.</text>
</comment>
<comment type="similarity">
    <text evidence="2">Belongs to the YajC family.</text>
</comment>
<proteinExistence type="inferred from homology"/>
<evidence type="ECO:0000256" key="1">
    <source>
        <dbReference type="ARBA" id="ARBA00004162"/>
    </source>
</evidence>
<evidence type="ECO:0000313" key="12">
    <source>
        <dbReference type="Proteomes" id="UP000021369"/>
    </source>
</evidence>
<dbReference type="PANTHER" id="PTHR33909">
    <property type="entry name" value="SEC TRANSLOCON ACCESSORY COMPLEX SUBUNIT YAJC"/>
    <property type="match status" value="1"/>
</dbReference>
<keyword evidence="3" id="KW-0813">Transport</keyword>
<keyword evidence="9 10" id="KW-0472">Membrane</keyword>
<dbReference type="Proteomes" id="UP000021369">
    <property type="component" value="Unassembled WGS sequence"/>
</dbReference>
<evidence type="ECO:0000256" key="6">
    <source>
        <dbReference type="ARBA" id="ARBA00022927"/>
    </source>
</evidence>
<evidence type="ECO:0000256" key="8">
    <source>
        <dbReference type="ARBA" id="ARBA00023010"/>
    </source>
</evidence>
<dbReference type="Pfam" id="PF02699">
    <property type="entry name" value="YajC"/>
    <property type="match status" value="1"/>
</dbReference>
<evidence type="ECO:0000256" key="9">
    <source>
        <dbReference type="ARBA" id="ARBA00023136"/>
    </source>
</evidence>
<dbReference type="AlphaFoldDB" id="A0A011UXC8"/>
<dbReference type="RefSeq" id="WP_024856645.1">
    <property type="nucleotide sequence ID" value="NZ_JEOB01000004.1"/>
</dbReference>
<evidence type="ECO:0000256" key="5">
    <source>
        <dbReference type="ARBA" id="ARBA00022692"/>
    </source>
</evidence>
<accession>A0A011UXC8</accession>
<dbReference type="EMBL" id="JEOB01000004">
    <property type="protein sequence ID" value="EXM37867.1"/>
    <property type="molecule type" value="Genomic_DNA"/>
</dbReference>
<name>A0A011UXC8_RUMAL</name>
<keyword evidence="8" id="KW-0811">Translocation</keyword>
<keyword evidence="6" id="KW-0653">Protein transport</keyword>
<evidence type="ECO:0000313" key="11">
    <source>
        <dbReference type="EMBL" id="EXM37867.1"/>
    </source>
</evidence>
<comment type="subcellular location">
    <subcellularLocation>
        <location evidence="1">Cell membrane</location>
        <topology evidence="1">Single-pass membrane protein</topology>
    </subcellularLocation>
</comment>
<keyword evidence="4" id="KW-1003">Cell membrane</keyword>
<dbReference type="PRINTS" id="PR01853">
    <property type="entry name" value="YAJCTRNLCASE"/>
</dbReference>
<evidence type="ECO:0000256" key="3">
    <source>
        <dbReference type="ARBA" id="ARBA00022448"/>
    </source>
</evidence>
<dbReference type="SMART" id="SM01323">
    <property type="entry name" value="YajC"/>
    <property type="match status" value="1"/>
</dbReference>
<sequence>MNNAYATLMSASGNATTGGYLVTFLPLVLILVFFYFFIMKPQKKQEKADREMRENVDVGDEIITNGGIIGIVTQVKEDNVVIETGGDRSKIRIMKWAIAKVVTDDDEDSKDKV</sequence>
<dbReference type="NCBIfam" id="TIGR00739">
    <property type="entry name" value="yajC"/>
    <property type="match status" value="1"/>
</dbReference>
<dbReference type="PANTHER" id="PTHR33909:SF1">
    <property type="entry name" value="SEC TRANSLOCON ACCESSORY COMPLEX SUBUNIT YAJC"/>
    <property type="match status" value="1"/>
</dbReference>
<evidence type="ECO:0000256" key="2">
    <source>
        <dbReference type="ARBA" id="ARBA00006742"/>
    </source>
</evidence>
<dbReference type="GO" id="GO:0015031">
    <property type="term" value="P:protein transport"/>
    <property type="evidence" value="ECO:0007669"/>
    <property type="project" value="UniProtKB-KW"/>
</dbReference>
<evidence type="ECO:0000256" key="7">
    <source>
        <dbReference type="ARBA" id="ARBA00022989"/>
    </source>
</evidence>
<dbReference type="PATRIC" id="fig|1341156.4.peg.2852"/>
<keyword evidence="5 10" id="KW-0812">Transmembrane</keyword>
<dbReference type="GO" id="GO:0005886">
    <property type="term" value="C:plasma membrane"/>
    <property type="evidence" value="ECO:0007669"/>
    <property type="project" value="UniProtKB-SubCell"/>
</dbReference>